<dbReference type="AlphaFoldDB" id="A0A5K7ZE11"/>
<gene>
    <name evidence="1" type="ORF">DSCW_53500</name>
</gene>
<evidence type="ECO:0000313" key="2">
    <source>
        <dbReference type="Proteomes" id="UP000427769"/>
    </source>
</evidence>
<keyword evidence="2" id="KW-1185">Reference proteome</keyword>
<dbReference type="OrthoDB" id="2991334at2"/>
<dbReference type="Proteomes" id="UP000427769">
    <property type="component" value="Chromosome"/>
</dbReference>
<protein>
    <submittedName>
        <fullName evidence="1">Uncharacterized protein</fullName>
    </submittedName>
</protein>
<dbReference type="EMBL" id="AP021875">
    <property type="protein sequence ID" value="BBO77933.1"/>
    <property type="molecule type" value="Genomic_DNA"/>
</dbReference>
<proteinExistence type="predicted"/>
<reference evidence="1 2" key="1">
    <citation type="submission" date="2019-11" db="EMBL/GenBank/DDBJ databases">
        <title>Comparative genomics of hydrocarbon-degrading Desulfosarcina strains.</title>
        <authorList>
            <person name="Watanabe M."/>
            <person name="Kojima H."/>
            <person name="Fukui M."/>
        </authorList>
    </citation>
    <scope>NUCLEOTIDE SEQUENCE [LARGE SCALE GENOMIC DNA]</scope>
    <source>
        <strain evidence="1 2">PP31</strain>
    </source>
</reference>
<evidence type="ECO:0000313" key="1">
    <source>
        <dbReference type="EMBL" id="BBO77933.1"/>
    </source>
</evidence>
<dbReference type="KEGG" id="dwd:DSCW_53500"/>
<organism evidence="1 2">
    <name type="scientific">Desulfosarcina widdelii</name>
    <dbReference type="NCBI Taxonomy" id="947919"/>
    <lineage>
        <taxon>Bacteria</taxon>
        <taxon>Pseudomonadati</taxon>
        <taxon>Thermodesulfobacteriota</taxon>
        <taxon>Desulfobacteria</taxon>
        <taxon>Desulfobacterales</taxon>
        <taxon>Desulfosarcinaceae</taxon>
        <taxon>Desulfosarcina</taxon>
    </lineage>
</organism>
<name>A0A5K7ZE11_9BACT</name>
<accession>A0A5K7ZE11</accession>
<dbReference type="RefSeq" id="WP_155306615.1">
    <property type="nucleotide sequence ID" value="NZ_AP021875.1"/>
</dbReference>
<sequence length="402" mass="44815">MELYLQFGYGMMQHCRHLISAWGGGTVVLSPRDMSDKQLNTLSSEITGVDGGRVLLDPQFYLPHADHERLCSHCYWPSDYETGAFFQGDALQDLLRTLIDLNNAIGTNEIILPGLLATAVDDAWIETERAVLEVGREIASGRPVLTTIALDADTTRNQDHIASLLEAAPGWGADGYYIVCEHPKGDYLVRDPNWLANVLDLVAGLRLLRAKVILGYCNHQMLSASVVQANAICSGTWMNVRSFPPDKFRSSYDEEIRQRATWYYCPQALSEYKIPFLDVAQRQNLLASMTPAPELDGGYVQHLFEGPQPTTVGFSEQLAFRHYLHALRGQTRALQHESYDETCTANDILLNEAEDLIGTLVVAGIRGQQRDFSDSIDVNRAALALLDSMRGPTLRRRWSALA</sequence>